<keyword evidence="1" id="KW-1133">Transmembrane helix</keyword>
<evidence type="ECO:0000256" key="1">
    <source>
        <dbReference type="SAM" id="Phobius"/>
    </source>
</evidence>
<dbReference type="RefSeq" id="WP_265682280.1">
    <property type="nucleotide sequence ID" value="NZ_CP120863.1"/>
</dbReference>
<reference evidence="2 3" key="1">
    <citation type="submission" date="2023-03" db="EMBL/GenBank/DDBJ databases">
        <title>Roseibium porphyridii sp. nov. and Roseibium rhodosorbium sp. nov. isolated from marine algae, Porphyridium cruentum and Rhodosorus marinus, respectively.</title>
        <authorList>
            <person name="Lee M.W."/>
            <person name="Choi B.J."/>
            <person name="Lee J.K."/>
            <person name="Choi D.G."/>
            <person name="Baek J.H."/>
            <person name="Bayburt H."/>
            <person name="Kim J.M."/>
            <person name="Han D.M."/>
            <person name="Kim K.H."/>
            <person name="Jeon C.O."/>
        </authorList>
    </citation>
    <scope>NUCLEOTIDE SEQUENCE [LARGE SCALE GENOMIC DNA]</scope>
    <source>
        <strain evidence="2 3">KMA01</strain>
    </source>
</reference>
<evidence type="ECO:0000313" key="2">
    <source>
        <dbReference type="EMBL" id="WFE92296.1"/>
    </source>
</evidence>
<feature type="transmembrane region" description="Helical" evidence="1">
    <location>
        <begin position="294"/>
        <end position="314"/>
    </location>
</feature>
<protein>
    <recommendedName>
        <fullName evidence="4">HTH cro/C1-type domain-containing protein</fullName>
    </recommendedName>
</protein>
<keyword evidence="1" id="KW-0472">Membrane</keyword>
<dbReference type="Proteomes" id="UP001209803">
    <property type="component" value="Chromosome"/>
</dbReference>
<feature type="transmembrane region" description="Helical" evidence="1">
    <location>
        <begin position="320"/>
        <end position="339"/>
    </location>
</feature>
<sequence length="593" mass="66434">MQNSLSPYEVAKVLQAAQERHGITYDHIADYSNLSPSTVRNFLLGRAFAVLSTVEALVSAIELITNHTYEELRSTYYEELEPSPDSIEVAIPEQSEFIRFQLSENGRLTIVPTLVDENDRETIEQIVSELKSSGGPLDTLSQRYDANPNSPQATVIAPIIRDFSVSISKPVDEINFTEVFSRGNRLLAAKKTADKQIASDDWPDYEASEGASIETVTILIGPLIMASATGRKLVAASREFIATLAEEEEEINAIRELGEVLINEPDLLEPDTAKIVEEITTPVPDDPYPDRSRLLRIAFTGSALVPLVGASVYLAKYANALMGAGAGAVTMLAAGAFIWEVGKKTKSFKNATDYLAEKYDQLSDAPEHLLEKHRHLLSRSSDLVSRNIKLFEKISNLRPEFQWVAKVLLTATKGPQPETNSLKDTGLSFEQLFPDFPTQMDEIKRADLETNLLASLSKNWAGNPIPSWEIADRQNSTRDSLVGSRTFIDLDYAIFFFKRLYGETFPERFKLADLRKRTNRMIDAKSEAIILELEMQSTDHGPTFRSARVNFASEFHTYAEFAHYVFKDDDILVSIRRTAEEALQRKLEVHLFP</sequence>
<name>A0ABY8FAE0_9HYPH</name>
<evidence type="ECO:0000313" key="3">
    <source>
        <dbReference type="Proteomes" id="UP001209803"/>
    </source>
</evidence>
<keyword evidence="3" id="KW-1185">Reference proteome</keyword>
<dbReference type="EMBL" id="CP120863">
    <property type="protein sequence ID" value="WFE92296.1"/>
    <property type="molecule type" value="Genomic_DNA"/>
</dbReference>
<keyword evidence="1" id="KW-0812">Transmembrane</keyword>
<organism evidence="2 3">
    <name type="scientific">Roseibium porphyridii</name>
    <dbReference type="NCBI Taxonomy" id="2866279"/>
    <lineage>
        <taxon>Bacteria</taxon>
        <taxon>Pseudomonadati</taxon>
        <taxon>Pseudomonadota</taxon>
        <taxon>Alphaproteobacteria</taxon>
        <taxon>Hyphomicrobiales</taxon>
        <taxon>Stappiaceae</taxon>
        <taxon>Roseibium</taxon>
    </lineage>
</organism>
<gene>
    <name evidence="2" type="ORF">K1718_13305</name>
</gene>
<accession>A0ABY8FAE0</accession>
<proteinExistence type="predicted"/>
<evidence type="ECO:0008006" key="4">
    <source>
        <dbReference type="Google" id="ProtNLM"/>
    </source>
</evidence>